<dbReference type="SMART" id="SM00856">
    <property type="entry name" value="PMEI"/>
    <property type="match status" value="1"/>
</dbReference>
<feature type="signal peptide" evidence="8">
    <location>
        <begin position="1"/>
        <end position="15"/>
    </location>
</feature>
<organism evidence="10 11">
    <name type="scientific">Dovyalis caffra</name>
    <dbReference type="NCBI Taxonomy" id="77055"/>
    <lineage>
        <taxon>Eukaryota</taxon>
        <taxon>Viridiplantae</taxon>
        <taxon>Streptophyta</taxon>
        <taxon>Embryophyta</taxon>
        <taxon>Tracheophyta</taxon>
        <taxon>Spermatophyta</taxon>
        <taxon>Magnoliopsida</taxon>
        <taxon>eudicotyledons</taxon>
        <taxon>Gunneridae</taxon>
        <taxon>Pentapetalae</taxon>
        <taxon>rosids</taxon>
        <taxon>fabids</taxon>
        <taxon>Malpighiales</taxon>
        <taxon>Salicaceae</taxon>
        <taxon>Flacourtieae</taxon>
        <taxon>Dovyalis</taxon>
    </lineage>
</organism>
<dbReference type="SUPFAM" id="SSF101148">
    <property type="entry name" value="Plant invertase/pectin methylesterase inhibitor"/>
    <property type="match status" value="1"/>
</dbReference>
<dbReference type="FunFam" id="1.20.140.40:FF:000024">
    <property type="entry name" value="Pectinesterase"/>
    <property type="match status" value="1"/>
</dbReference>
<evidence type="ECO:0000313" key="11">
    <source>
        <dbReference type="Proteomes" id="UP001314170"/>
    </source>
</evidence>
<sequence length="303" mass="33254">MPDLALLWLLGYALAGASMSWATIDSYQMQVQNQCSYTRYPGLCLQTMKEFQNHHPVDIMSALLNKTISETRLLSNSYFEILSSQLQVQEAERALSVTAYCKNMMSMSLKQLEQSLLALKDSPRKNKHDIQTWLSAALTFQQACKDSTESLGLSGEHMPDISSKMDSLSQLASNSLALLNRITGNYGTKLKNSTKNQSVEEESQGFPKWVSTKDRKLLQTSTIKANAVVAKDGTGNYKTISEAINAAPGRRFVIYVKSGVYKEKIRSNKDGITLIGDGKYSTVIVGDDSVAGGSSMPASATFS</sequence>
<accession>A0AAV1SJ48</accession>
<dbReference type="PANTHER" id="PTHR31707">
    <property type="entry name" value="PECTINESTERASE"/>
    <property type="match status" value="1"/>
</dbReference>
<evidence type="ECO:0000259" key="9">
    <source>
        <dbReference type="SMART" id="SM00856"/>
    </source>
</evidence>
<comment type="caution">
    <text evidence="10">The sequence shown here is derived from an EMBL/GenBank/DDBJ whole genome shotgun (WGS) entry which is preliminary data.</text>
</comment>
<dbReference type="Gene3D" id="1.20.140.40">
    <property type="entry name" value="Invertase/pectin methylesterase inhibitor family protein"/>
    <property type="match status" value="1"/>
</dbReference>
<dbReference type="Proteomes" id="UP001314170">
    <property type="component" value="Unassembled WGS sequence"/>
</dbReference>
<keyword evidence="8" id="KW-0732">Signal</keyword>
<dbReference type="InterPro" id="IPR006501">
    <property type="entry name" value="Pectinesterase_inhib_dom"/>
</dbReference>
<evidence type="ECO:0000256" key="2">
    <source>
        <dbReference type="ARBA" id="ARBA00005184"/>
    </source>
</evidence>
<dbReference type="Gene3D" id="2.160.20.10">
    <property type="entry name" value="Single-stranded right-handed beta-helix, Pectin lyase-like"/>
    <property type="match status" value="1"/>
</dbReference>
<keyword evidence="7" id="KW-0063">Aspartyl esterase</keyword>
<evidence type="ECO:0000256" key="3">
    <source>
        <dbReference type="ARBA" id="ARBA00006027"/>
    </source>
</evidence>
<evidence type="ECO:0000256" key="6">
    <source>
        <dbReference type="ARBA" id="ARBA00022801"/>
    </source>
</evidence>
<dbReference type="AlphaFoldDB" id="A0AAV1SJ48"/>
<dbReference type="EMBL" id="CAWUPB010001194">
    <property type="protein sequence ID" value="CAK7352276.1"/>
    <property type="molecule type" value="Genomic_DNA"/>
</dbReference>
<dbReference type="InterPro" id="IPR000070">
    <property type="entry name" value="Pectinesterase_cat"/>
</dbReference>
<evidence type="ECO:0000313" key="10">
    <source>
        <dbReference type="EMBL" id="CAK7352276.1"/>
    </source>
</evidence>
<comment type="similarity">
    <text evidence="3">In the N-terminal section; belongs to the PMEI family.</text>
</comment>
<dbReference type="SUPFAM" id="SSF51126">
    <property type="entry name" value="Pectin lyase-like"/>
    <property type="match status" value="1"/>
</dbReference>
<dbReference type="InterPro" id="IPR011050">
    <property type="entry name" value="Pectin_lyase_fold/virulence"/>
</dbReference>
<evidence type="ECO:0000256" key="7">
    <source>
        <dbReference type="ARBA" id="ARBA00023085"/>
    </source>
</evidence>
<comment type="pathway">
    <text evidence="2">Glycan metabolism; pectin degradation; 2-dehydro-3-deoxy-D-gluconate from pectin: step 1/5.</text>
</comment>
<evidence type="ECO:0000256" key="1">
    <source>
        <dbReference type="ARBA" id="ARBA00004191"/>
    </source>
</evidence>
<feature type="chain" id="PRO_5043572879" description="Pectinesterase inhibitor domain-containing protein" evidence="8">
    <location>
        <begin position="16"/>
        <end position="303"/>
    </location>
</feature>
<keyword evidence="5" id="KW-0134">Cell wall</keyword>
<dbReference type="CDD" id="cd15798">
    <property type="entry name" value="PMEI-like_3"/>
    <property type="match status" value="1"/>
</dbReference>
<gene>
    <name evidence="10" type="ORF">DCAF_LOCUS24141</name>
</gene>
<comment type="subcellular location">
    <subcellularLocation>
        <location evidence="1">Secreted</location>
        <location evidence="1">Cell wall</location>
    </subcellularLocation>
</comment>
<name>A0AAV1SJ48_9ROSI</name>
<comment type="similarity">
    <text evidence="4">In the C-terminal section; belongs to the pectinesterase family.</text>
</comment>
<evidence type="ECO:0000256" key="5">
    <source>
        <dbReference type="ARBA" id="ARBA00022512"/>
    </source>
</evidence>
<dbReference type="Pfam" id="PF04043">
    <property type="entry name" value="PMEI"/>
    <property type="match status" value="1"/>
</dbReference>
<dbReference type="InterPro" id="IPR012334">
    <property type="entry name" value="Pectin_lyas_fold"/>
</dbReference>
<evidence type="ECO:0000256" key="4">
    <source>
        <dbReference type="ARBA" id="ARBA00007786"/>
    </source>
</evidence>
<dbReference type="NCBIfam" id="TIGR01614">
    <property type="entry name" value="PME_inhib"/>
    <property type="match status" value="1"/>
</dbReference>
<protein>
    <recommendedName>
        <fullName evidence="9">Pectinesterase inhibitor domain-containing protein</fullName>
    </recommendedName>
</protein>
<reference evidence="10 11" key="1">
    <citation type="submission" date="2024-01" db="EMBL/GenBank/DDBJ databases">
        <authorList>
            <person name="Waweru B."/>
        </authorList>
    </citation>
    <scope>NUCLEOTIDE SEQUENCE [LARGE SCALE GENOMIC DNA]</scope>
</reference>
<keyword evidence="5" id="KW-0964">Secreted</keyword>
<dbReference type="GO" id="GO:0030599">
    <property type="term" value="F:pectinesterase activity"/>
    <property type="evidence" value="ECO:0007669"/>
    <property type="project" value="InterPro"/>
</dbReference>
<keyword evidence="11" id="KW-1185">Reference proteome</keyword>
<proteinExistence type="inferred from homology"/>
<keyword evidence="6" id="KW-0378">Hydrolase</keyword>
<dbReference type="GO" id="GO:0042545">
    <property type="term" value="P:cell wall modification"/>
    <property type="evidence" value="ECO:0007669"/>
    <property type="project" value="InterPro"/>
</dbReference>
<dbReference type="Pfam" id="PF01095">
    <property type="entry name" value="Pectinesterase"/>
    <property type="match status" value="1"/>
</dbReference>
<dbReference type="GO" id="GO:0004857">
    <property type="term" value="F:enzyme inhibitor activity"/>
    <property type="evidence" value="ECO:0007669"/>
    <property type="project" value="InterPro"/>
</dbReference>
<dbReference type="InterPro" id="IPR035513">
    <property type="entry name" value="Invertase/methylesterase_inhib"/>
</dbReference>
<feature type="domain" description="Pectinesterase inhibitor" evidence="9">
    <location>
        <begin position="26"/>
        <end position="178"/>
    </location>
</feature>
<evidence type="ECO:0000256" key="8">
    <source>
        <dbReference type="SAM" id="SignalP"/>
    </source>
</evidence>